<dbReference type="InterPro" id="IPR036259">
    <property type="entry name" value="MFS_trans_sf"/>
</dbReference>
<comment type="caution">
    <text evidence="2">The sequence shown here is derived from an EMBL/GenBank/DDBJ whole genome shotgun (WGS) entry which is preliminary data.</text>
</comment>
<feature type="transmembrane region" description="Helical" evidence="1">
    <location>
        <begin position="27"/>
        <end position="60"/>
    </location>
</feature>
<dbReference type="Proteomes" id="UP000013201">
    <property type="component" value="Unassembled WGS sequence"/>
</dbReference>
<evidence type="ECO:0000256" key="1">
    <source>
        <dbReference type="SAM" id="Phobius"/>
    </source>
</evidence>
<reference evidence="2 3" key="1">
    <citation type="submission" date="2013-03" db="EMBL/GenBank/DDBJ databases">
        <authorList>
            <person name="Le V."/>
        </authorList>
    </citation>
    <scope>NUCLEOTIDE SEQUENCE [LARGE SCALE GENOMIC DNA]</scope>
    <source>
        <strain evidence="2 3">BiD32</strain>
    </source>
</reference>
<organism evidence="2 3">
    <name type="scientific">Sphingobium indicum BiD32</name>
    <dbReference type="NCBI Taxonomy" id="1301087"/>
    <lineage>
        <taxon>Bacteria</taxon>
        <taxon>Pseudomonadati</taxon>
        <taxon>Pseudomonadota</taxon>
        <taxon>Alphaproteobacteria</taxon>
        <taxon>Sphingomonadales</taxon>
        <taxon>Sphingomonadaceae</taxon>
        <taxon>Sphingobium</taxon>
    </lineage>
</organism>
<dbReference type="EMBL" id="CAVK010000072">
    <property type="protein sequence ID" value="CCW17316.1"/>
    <property type="molecule type" value="Genomic_DNA"/>
</dbReference>
<sequence>MFAAAMTFGRLTGDAVAVRLGDRRTMLWGGLLTISGYVVLLTASIAIVAFTGLLSIGLGVANTVPVLFRQAGAQTAMPASQSHR</sequence>
<keyword evidence="3" id="KW-1185">Reference proteome</keyword>
<protein>
    <submittedName>
        <fullName evidence="2">Membrane protein mosC</fullName>
    </submittedName>
</protein>
<accession>N1MK41</accession>
<evidence type="ECO:0000313" key="2">
    <source>
        <dbReference type="EMBL" id="CCW17316.1"/>
    </source>
</evidence>
<gene>
    <name evidence="2" type="ORF">EBBID32_16550</name>
</gene>
<keyword evidence="1" id="KW-1133">Transmembrane helix</keyword>
<reference evidence="3" key="2">
    <citation type="submission" date="2013-04" db="EMBL/GenBank/DDBJ databases">
        <title>Bisphenol A degrading Sphingobium sp. strain BiD32.</title>
        <authorList>
            <person name="Nielsen J.L."/>
            <person name="Zhou N.A."/>
            <person name="Kjeldal H."/>
        </authorList>
    </citation>
    <scope>NUCLEOTIDE SEQUENCE [LARGE SCALE GENOMIC DNA]</scope>
    <source>
        <strain evidence="3">BiD32</strain>
    </source>
</reference>
<keyword evidence="1" id="KW-0812">Transmembrane</keyword>
<name>N1MK41_9SPHN</name>
<keyword evidence="1" id="KW-0472">Membrane</keyword>
<evidence type="ECO:0000313" key="3">
    <source>
        <dbReference type="Proteomes" id="UP000013201"/>
    </source>
</evidence>
<proteinExistence type="predicted"/>
<dbReference type="SUPFAM" id="SSF103473">
    <property type="entry name" value="MFS general substrate transporter"/>
    <property type="match status" value="1"/>
</dbReference>
<dbReference type="AlphaFoldDB" id="N1MK41"/>